<accession>A0AAE0BBX0</accession>
<keyword evidence="2" id="KW-1185">Reference proteome</keyword>
<organism evidence="1 2">
    <name type="scientific">Cymbomonas tetramitiformis</name>
    <dbReference type="NCBI Taxonomy" id="36881"/>
    <lineage>
        <taxon>Eukaryota</taxon>
        <taxon>Viridiplantae</taxon>
        <taxon>Chlorophyta</taxon>
        <taxon>Pyramimonadophyceae</taxon>
        <taxon>Pyramimonadales</taxon>
        <taxon>Pyramimonadaceae</taxon>
        <taxon>Cymbomonas</taxon>
    </lineage>
</organism>
<name>A0AAE0BBX0_9CHLO</name>
<gene>
    <name evidence="1" type="ORF">CYMTET_56138</name>
</gene>
<evidence type="ECO:0000313" key="2">
    <source>
        <dbReference type="Proteomes" id="UP001190700"/>
    </source>
</evidence>
<protein>
    <submittedName>
        <fullName evidence="1">Uncharacterized protein</fullName>
    </submittedName>
</protein>
<sequence length="105" mass="10785">MARMRWWTTARASGGVDVSAYGFTAGDSEDSDGKGMDVEAELQLLRREVSDATVTGGVAAAVHGVAGGGDTGGIEAPVVCYGQACIYRGIDTRSSVVRAQVLAAF</sequence>
<proteinExistence type="predicted"/>
<reference evidence="1 2" key="1">
    <citation type="journal article" date="2015" name="Genome Biol. Evol.">
        <title>Comparative Genomics of a Bacterivorous Green Alga Reveals Evolutionary Causalities and Consequences of Phago-Mixotrophic Mode of Nutrition.</title>
        <authorList>
            <person name="Burns J.A."/>
            <person name="Paasch A."/>
            <person name="Narechania A."/>
            <person name="Kim E."/>
        </authorList>
    </citation>
    <scope>NUCLEOTIDE SEQUENCE [LARGE SCALE GENOMIC DNA]</scope>
    <source>
        <strain evidence="1 2">PLY_AMNH</strain>
    </source>
</reference>
<dbReference type="Proteomes" id="UP001190700">
    <property type="component" value="Unassembled WGS sequence"/>
</dbReference>
<comment type="caution">
    <text evidence="1">The sequence shown here is derived from an EMBL/GenBank/DDBJ whole genome shotgun (WGS) entry which is preliminary data.</text>
</comment>
<dbReference type="AlphaFoldDB" id="A0AAE0BBX0"/>
<dbReference type="EMBL" id="LGRX02035675">
    <property type="protein sequence ID" value="KAK3233581.1"/>
    <property type="molecule type" value="Genomic_DNA"/>
</dbReference>
<evidence type="ECO:0000313" key="1">
    <source>
        <dbReference type="EMBL" id="KAK3233581.1"/>
    </source>
</evidence>